<keyword evidence="8" id="KW-1015">Disulfide bond</keyword>
<keyword evidence="6 12" id="KW-0378">Hydrolase</keyword>
<reference evidence="17" key="1">
    <citation type="submission" date="2020-11" db="EMBL/GenBank/DDBJ databases">
        <authorList>
            <person name="Tran Van P."/>
        </authorList>
    </citation>
    <scope>NUCLEOTIDE SEQUENCE</scope>
</reference>
<dbReference type="FunFam" id="3.20.20.80:FF:000097">
    <property type="entry name" value="Probable chitinase 2"/>
    <property type="match status" value="1"/>
</dbReference>
<evidence type="ECO:0000259" key="15">
    <source>
        <dbReference type="PROSITE" id="PS50940"/>
    </source>
</evidence>
<feature type="domain" description="Chitin-binding type-2" evidence="15">
    <location>
        <begin position="435"/>
        <end position="492"/>
    </location>
</feature>
<dbReference type="SUPFAM" id="SSF57625">
    <property type="entry name" value="Invertebrate chitin-binding proteins"/>
    <property type="match status" value="2"/>
</dbReference>
<evidence type="ECO:0000313" key="18">
    <source>
        <dbReference type="Proteomes" id="UP000678499"/>
    </source>
</evidence>
<feature type="chain" id="PRO_5036210579" description="chitinase" evidence="14">
    <location>
        <begin position="22"/>
        <end position="594"/>
    </location>
</feature>
<dbReference type="InterPro" id="IPR002557">
    <property type="entry name" value="Chitin-bd_dom"/>
</dbReference>
<dbReference type="Pfam" id="PF00704">
    <property type="entry name" value="Glyco_hydro_18"/>
    <property type="match status" value="1"/>
</dbReference>
<dbReference type="GO" id="GO:0008843">
    <property type="term" value="F:endochitinase activity"/>
    <property type="evidence" value="ECO:0007669"/>
    <property type="project" value="UniProtKB-EC"/>
</dbReference>
<keyword evidence="7" id="KW-0146">Chitin degradation</keyword>
<dbReference type="PANTHER" id="PTHR11177:SF360">
    <property type="entry name" value="CHITINASE 4-RELATED"/>
    <property type="match status" value="1"/>
</dbReference>
<dbReference type="InterPro" id="IPR001223">
    <property type="entry name" value="Glyco_hydro18_cat"/>
</dbReference>
<dbReference type="InterPro" id="IPR017853">
    <property type="entry name" value="GH"/>
</dbReference>
<dbReference type="PROSITE" id="PS50940">
    <property type="entry name" value="CHIT_BIND_II"/>
    <property type="match status" value="1"/>
</dbReference>
<comment type="similarity">
    <text evidence="2">Belongs to the glycosyl hydrolase 18 family. Chitinase class II subfamily.</text>
</comment>
<keyword evidence="9" id="KW-0119">Carbohydrate metabolism</keyword>
<dbReference type="EMBL" id="OA882060">
    <property type="protein sequence ID" value="CAD7272365.1"/>
    <property type="molecule type" value="Genomic_DNA"/>
</dbReference>
<feature type="domain" description="GH18" evidence="16">
    <location>
        <begin position="31"/>
        <end position="412"/>
    </location>
</feature>
<dbReference type="PROSITE" id="PS01095">
    <property type="entry name" value="GH18_1"/>
    <property type="match status" value="1"/>
</dbReference>
<dbReference type="GO" id="GO:0006032">
    <property type="term" value="P:chitin catabolic process"/>
    <property type="evidence" value="ECO:0007669"/>
    <property type="project" value="UniProtKB-KW"/>
</dbReference>
<evidence type="ECO:0000256" key="1">
    <source>
        <dbReference type="ARBA" id="ARBA00000822"/>
    </source>
</evidence>
<evidence type="ECO:0000313" key="17">
    <source>
        <dbReference type="EMBL" id="CAD7272365.1"/>
    </source>
</evidence>
<evidence type="ECO:0000256" key="7">
    <source>
        <dbReference type="ARBA" id="ARBA00023024"/>
    </source>
</evidence>
<dbReference type="AlphaFoldDB" id="A0A7R9G9D4"/>
<feature type="signal peptide" evidence="14">
    <location>
        <begin position="1"/>
        <end position="21"/>
    </location>
</feature>
<evidence type="ECO:0000256" key="2">
    <source>
        <dbReference type="ARBA" id="ARBA00009121"/>
    </source>
</evidence>
<evidence type="ECO:0000256" key="14">
    <source>
        <dbReference type="SAM" id="SignalP"/>
    </source>
</evidence>
<protein>
    <recommendedName>
        <fullName evidence="3">chitinase</fullName>
        <ecNumber evidence="3">3.2.1.14</ecNumber>
    </recommendedName>
</protein>
<evidence type="ECO:0000256" key="13">
    <source>
        <dbReference type="SAM" id="MobiDB-lite"/>
    </source>
</evidence>
<dbReference type="Gene3D" id="2.170.140.10">
    <property type="entry name" value="Chitin binding domain"/>
    <property type="match status" value="1"/>
</dbReference>
<evidence type="ECO:0000256" key="5">
    <source>
        <dbReference type="ARBA" id="ARBA00022729"/>
    </source>
</evidence>
<dbReference type="EC" id="3.2.1.14" evidence="3"/>
<dbReference type="GO" id="GO:0008061">
    <property type="term" value="F:chitin binding"/>
    <property type="evidence" value="ECO:0007669"/>
    <property type="project" value="UniProtKB-KW"/>
</dbReference>
<dbReference type="InterPro" id="IPR001579">
    <property type="entry name" value="Glyco_hydro_18_chit_AS"/>
</dbReference>
<dbReference type="Gene3D" id="3.10.50.10">
    <property type="match status" value="1"/>
</dbReference>
<gene>
    <name evidence="17" type="ORF">NMOB1V02_LOCUS307</name>
</gene>
<evidence type="ECO:0000256" key="8">
    <source>
        <dbReference type="ARBA" id="ARBA00023157"/>
    </source>
</evidence>
<sequence length="594" mass="65277">MKAVALLCAVGVVAVAGVVLGGPVAEKAEDRVFVCYFGSWAKYRPGLGKFDVENIDPYLCTHIIYGFAGLKENQIAALDPYNDLVEEWGLGAFRRFVNLKRYNPKLKALIAIGGWNEGSQKYSTMARSPQTRAIFVDSVLKFLEHHKFDGLDMDWEYPAFREGAPEDKENFISLLEELRAAFQPHNYLLTAAVSAGKVTIDGAYNVPRVAELLDLINIMSYDFHGAWHPYVHHNAPMGQHPLDLTEEIAQEEGNDVFNAKYAIEYWLQLGAPKEKLVMGIPLYGRVFTLDRPQEHELYSAAGQPGIAGPFTRERGFLGFNEICDLAKAPGFTRHWIDELKAPYAVFQNNQWLGYDDLESIQIKVDYLNSLGLRGAMVWSVETDDFTGNCRLGNFADHKNPLLKTIAAGVFGGVPTPDPSVTIPPIYTGRPTPEPDERCDHNGWNAPACSATYYWCQANGLQWDVTTSTCHDGTVFDVTAVTCKPPEALGCIGGSTSAQSSTTTTTGNPHVSTSPTARTTTTTAQKPVTGSPDNICSYCQEVGDNVHPFSCTKFIKCWGTPGDWHCDEASCAQGTGFKPDTKGCVWLSELPGCNP</sequence>
<dbReference type="InterPro" id="IPR036508">
    <property type="entry name" value="Chitin-bd_dom_sf"/>
</dbReference>
<evidence type="ECO:0000256" key="10">
    <source>
        <dbReference type="ARBA" id="ARBA00023295"/>
    </source>
</evidence>
<evidence type="ECO:0000259" key="16">
    <source>
        <dbReference type="PROSITE" id="PS51910"/>
    </source>
</evidence>
<dbReference type="SUPFAM" id="SSF54556">
    <property type="entry name" value="Chitinase insertion domain"/>
    <property type="match status" value="1"/>
</dbReference>
<dbReference type="OrthoDB" id="73875at2759"/>
<dbReference type="Gene3D" id="3.20.20.80">
    <property type="entry name" value="Glycosidases"/>
    <property type="match status" value="1"/>
</dbReference>
<dbReference type="InterPro" id="IPR011583">
    <property type="entry name" value="Chitinase_II/V-like_cat"/>
</dbReference>
<feature type="region of interest" description="Disordered" evidence="13">
    <location>
        <begin position="495"/>
        <end position="527"/>
    </location>
</feature>
<comment type="catalytic activity">
    <reaction evidence="1">
        <text>Random endo-hydrolysis of N-acetyl-beta-D-glucosaminide (1-&gt;4)-beta-linkages in chitin and chitodextrins.</text>
        <dbReference type="EC" id="3.2.1.14"/>
    </reaction>
</comment>
<dbReference type="SUPFAM" id="SSF51445">
    <property type="entry name" value="(Trans)glycosidases"/>
    <property type="match status" value="1"/>
</dbReference>
<dbReference type="GO" id="GO:0000272">
    <property type="term" value="P:polysaccharide catabolic process"/>
    <property type="evidence" value="ECO:0007669"/>
    <property type="project" value="UniProtKB-KW"/>
</dbReference>
<name>A0A7R9G9D4_9CRUS</name>
<evidence type="ECO:0000256" key="6">
    <source>
        <dbReference type="ARBA" id="ARBA00022801"/>
    </source>
</evidence>
<keyword evidence="11" id="KW-0624">Polysaccharide degradation</keyword>
<dbReference type="SMART" id="SM00636">
    <property type="entry name" value="Glyco_18"/>
    <property type="match status" value="1"/>
</dbReference>
<dbReference type="Proteomes" id="UP000678499">
    <property type="component" value="Unassembled WGS sequence"/>
</dbReference>
<dbReference type="FunFam" id="3.10.50.10:FF:000004">
    <property type="entry name" value="Chitinase 5"/>
    <property type="match status" value="1"/>
</dbReference>
<dbReference type="InterPro" id="IPR050314">
    <property type="entry name" value="Glycosyl_Hydrlase_18"/>
</dbReference>
<keyword evidence="5 14" id="KW-0732">Signal</keyword>
<dbReference type="EMBL" id="CAJPEX010000023">
    <property type="protein sequence ID" value="CAG0912517.1"/>
    <property type="molecule type" value="Genomic_DNA"/>
</dbReference>
<evidence type="ECO:0000256" key="11">
    <source>
        <dbReference type="ARBA" id="ARBA00023326"/>
    </source>
</evidence>
<proteinExistence type="inferred from homology"/>
<dbReference type="InterPro" id="IPR029070">
    <property type="entry name" value="Chitinase_insertion_sf"/>
</dbReference>
<dbReference type="CDD" id="cd02872">
    <property type="entry name" value="GH18_chitolectin_chitotriosidase"/>
    <property type="match status" value="1"/>
</dbReference>
<dbReference type="SMART" id="SM00494">
    <property type="entry name" value="ChtBD2"/>
    <property type="match status" value="2"/>
</dbReference>
<keyword evidence="4" id="KW-0147">Chitin-binding</keyword>
<evidence type="ECO:0000256" key="9">
    <source>
        <dbReference type="ARBA" id="ARBA00023277"/>
    </source>
</evidence>
<organism evidence="17">
    <name type="scientific">Notodromas monacha</name>
    <dbReference type="NCBI Taxonomy" id="399045"/>
    <lineage>
        <taxon>Eukaryota</taxon>
        <taxon>Metazoa</taxon>
        <taxon>Ecdysozoa</taxon>
        <taxon>Arthropoda</taxon>
        <taxon>Crustacea</taxon>
        <taxon>Oligostraca</taxon>
        <taxon>Ostracoda</taxon>
        <taxon>Podocopa</taxon>
        <taxon>Podocopida</taxon>
        <taxon>Cypridocopina</taxon>
        <taxon>Cypridoidea</taxon>
        <taxon>Cyprididae</taxon>
        <taxon>Notodromas</taxon>
    </lineage>
</organism>
<dbReference type="PROSITE" id="PS51910">
    <property type="entry name" value="GH18_2"/>
    <property type="match status" value="1"/>
</dbReference>
<evidence type="ECO:0000256" key="3">
    <source>
        <dbReference type="ARBA" id="ARBA00012729"/>
    </source>
</evidence>
<dbReference type="PANTHER" id="PTHR11177">
    <property type="entry name" value="CHITINASE"/>
    <property type="match status" value="1"/>
</dbReference>
<dbReference type="GO" id="GO:0005576">
    <property type="term" value="C:extracellular region"/>
    <property type="evidence" value="ECO:0007669"/>
    <property type="project" value="InterPro"/>
</dbReference>
<accession>A0A7R9G9D4</accession>
<keyword evidence="18" id="KW-1185">Reference proteome</keyword>
<evidence type="ECO:0000256" key="4">
    <source>
        <dbReference type="ARBA" id="ARBA00022669"/>
    </source>
</evidence>
<keyword evidence="10 12" id="KW-0326">Glycosidase</keyword>
<evidence type="ECO:0000256" key="12">
    <source>
        <dbReference type="RuleBase" id="RU000489"/>
    </source>
</evidence>